<feature type="compositionally biased region" description="Basic residues" evidence="1">
    <location>
        <begin position="113"/>
        <end position="125"/>
    </location>
</feature>
<feature type="compositionally biased region" description="Low complexity" evidence="1">
    <location>
        <begin position="139"/>
        <end position="155"/>
    </location>
</feature>
<protein>
    <submittedName>
        <fullName evidence="2">Uncharacterized protein</fullName>
    </submittedName>
</protein>
<dbReference type="AlphaFoldDB" id="A0A4Z1E7M1"/>
<name>A0A4Z1E7M1_9MICO</name>
<dbReference type="OrthoDB" id="5151272at2"/>
<organism evidence="2 3">
    <name type="scientific">Serinibacter arcticus</name>
    <dbReference type="NCBI Taxonomy" id="1655435"/>
    <lineage>
        <taxon>Bacteria</taxon>
        <taxon>Bacillati</taxon>
        <taxon>Actinomycetota</taxon>
        <taxon>Actinomycetes</taxon>
        <taxon>Micrococcales</taxon>
        <taxon>Beutenbergiaceae</taxon>
        <taxon>Serinibacter</taxon>
    </lineage>
</organism>
<evidence type="ECO:0000256" key="1">
    <source>
        <dbReference type="SAM" id="MobiDB-lite"/>
    </source>
</evidence>
<dbReference type="SUPFAM" id="SSF50998">
    <property type="entry name" value="Quinoprotein alcohol dehydrogenase-like"/>
    <property type="match status" value="1"/>
</dbReference>
<evidence type="ECO:0000313" key="2">
    <source>
        <dbReference type="EMBL" id="TGO06728.1"/>
    </source>
</evidence>
<accession>A0A4Z1E7M1</accession>
<gene>
    <name evidence="2" type="ORF">SERN_0920</name>
</gene>
<comment type="caution">
    <text evidence="2">The sequence shown here is derived from an EMBL/GenBank/DDBJ whole genome shotgun (WGS) entry which is preliminary data.</text>
</comment>
<evidence type="ECO:0000313" key="3">
    <source>
        <dbReference type="Proteomes" id="UP000297318"/>
    </source>
</evidence>
<proteinExistence type="predicted"/>
<reference evidence="2 3" key="1">
    <citation type="submission" date="2018-11" db="EMBL/GenBank/DDBJ databases">
        <title>Complete genome sequencing of the Actinobacteria Serinibacter sp. K3-2.</title>
        <authorList>
            <person name="Rakitin A.L."/>
            <person name="Beletsky A.V."/>
            <person name="Mardanov A.V."/>
            <person name="Ravin N.V."/>
            <person name="Gromova A.S."/>
            <person name="Filippova S.N."/>
            <person name="Gal'Chenko V.F."/>
        </authorList>
    </citation>
    <scope>NUCLEOTIDE SEQUENCE [LARGE SCALE GENOMIC DNA]</scope>
    <source>
        <strain evidence="2 3">K3-2</strain>
    </source>
</reference>
<sequence length="613" mass="63635">MPDPDDDVELPPSYDFTGGFGSFLTDPQQRDPGDPAATDPADPADPPGGATPPPPPTQPATPPPPPVRQRGWRGPTGPSAYGTPPSASGAISRDPQPAAASAGAKAPTTPPRPARKPRKKAKRRTPTAARGSGSNPRQGSSSTPATAPPTRTGWTPWRLAGTAAAVVTVAVVVGVNATGDGAGSDPQSTTVPVEPDTSSVLWTYGLDRDARLMRDDLSGASALATGLGSAIAVGDRLLGRFSADPNDEDGPAKIRVVDLVDGAARDLLTLERPRCAAVPGALGRGSDLVACSGVDDSSPVIVTLNVATGEEVRRWPVSAPIELIAVTADGVVTLDAVDPEVGSTALRWYGPDGAPRWTVPSADLPGSVREQLLQQRDEGWELLYSAVLAPVGDGALLSGSQAVVSMDATGVTLATACWAGSVVGDVFTCDNEGTREAEGRTASGELLWSDEDLSLGLGYLRRAPVTLASDYVSLEEDYRVDNRLVDARTGRTGPVLPEIEGSPRVDGPVGSPVAIVEEDREDYDETTVATVSLLDPVTLGVTWSVELPSRQYSNVVVTDRRVLVEVDRRRWTVLDLADGSVVGGLATDSDVVAIVDGGIITSGFDAMQRVELP</sequence>
<feature type="region of interest" description="Disordered" evidence="1">
    <location>
        <begin position="1"/>
        <end position="155"/>
    </location>
</feature>
<dbReference type="EMBL" id="RHPJ01000001">
    <property type="protein sequence ID" value="TGO06728.1"/>
    <property type="molecule type" value="Genomic_DNA"/>
</dbReference>
<keyword evidence="3" id="KW-1185">Reference proteome</keyword>
<feature type="compositionally biased region" description="Low complexity" evidence="1">
    <location>
        <begin position="95"/>
        <end position="107"/>
    </location>
</feature>
<feature type="compositionally biased region" description="Pro residues" evidence="1">
    <location>
        <begin position="43"/>
        <end position="67"/>
    </location>
</feature>
<dbReference type="InterPro" id="IPR011047">
    <property type="entry name" value="Quinoprotein_ADH-like_sf"/>
</dbReference>
<dbReference type="RefSeq" id="WP_158292563.1">
    <property type="nucleotide sequence ID" value="NZ_RHPJ01000001.1"/>
</dbReference>
<dbReference type="Proteomes" id="UP000297318">
    <property type="component" value="Unassembled WGS sequence"/>
</dbReference>